<dbReference type="Gene3D" id="4.10.1080.10">
    <property type="entry name" value="TSP type-3 repeat"/>
    <property type="match status" value="1"/>
</dbReference>
<dbReference type="SUPFAM" id="SSF110296">
    <property type="entry name" value="Oligoxyloglucan reducing end-specific cellobiohydrolase"/>
    <property type="match status" value="3"/>
</dbReference>
<dbReference type="InterPro" id="IPR017897">
    <property type="entry name" value="Thrombospondin_3_rpt"/>
</dbReference>
<dbReference type="InterPro" id="IPR016160">
    <property type="entry name" value="Ald_DH_CS_CYS"/>
</dbReference>
<reference evidence="6 7" key="1">
    <citation type="submission" date="2023-09" db="EMBL/GenBank/DDBJ databases">
        <authorList>
            <person name="Rey-Velasco X."/>
        </authorList>
    </citation>
    <scope>NUCLEOTIDE SEQUENCE [LARGE SCALE GENOMIC DNA]</scope>
    <source>
        <strain evidence="6 7">P007</strain>
    </source>
</reference>
<keyword evidence="2" id="KW-0560">Oxidoreductase</keyword>
<dbReference type="PROSITE" id="PS00070">
    <property type="entry name" value="ALDEHYDE_DEHYDR_CYS"/>
    <property type="match status" value="1"/>
</dbReference>
<evidence type="ECO:0000256" key="1">
    <source>
        <dbReference type="ARBA" id="ARBA00022729"/>
    </source>
</evidence>
<dbReference type="PROSITE" id="PS51234">
    <property type="entry name" value="TSP3"/>
    <property type="match status" value="1"/>
</dbReference>
<feature type="chain" id="PRO_5045725105" evidence="4">
    <location>
        <begin position="19"/>
        <end position="1453"/>
    </location>
</feature>
<feature type="domain" description="Secretion system C-terminal sorting" evidence="5">
    <location>
        <begin position="1377"/>
        <end position="1444"/>
    </location>
</feature>
<dbReference type="Proteomes" id="UP001250662">
    <property type="component" value="Unassembled WGS sequence"/>
</dbReference>
<dbReference type="RefSeq" id="WP_311388242.1">
    <property type="nucleotide sequence ID" value="NZ_JAVRHU010000003.1"/>
</dbReference>
<dbReference type="PANTHER" id="PTHR43739:SF5">
    <property type="entry name" value="EXO-ALPHA-SIALIDASE"/>
    <property type="match status" value="1"/>
</dbReference>
<keyword evidence="7" id="KW-1185">Reference proteome</keyword>
<evidence type="ECO:0000256" key="3">
    <source>
        <dbReference type="SAM" id="MobiDB-lite"/>
    </source>
</evidence>
<name>A0ABU3BJY5_9FLAO</name>
<dbReference type="PANTHER" id="PTHR43739">
    <property type="entry name" value="XYLOGLUCANASE (EUROFUNG)"/>
    <property type="match status" value="1"/>
</dbReference>
<protein>
    <submittedName>
        <fullName evidence="6">Thrombospondin type 3 repeat-containing protein</fullName>
    </submittedName>
</protein>
<dbReference type="SUPFAM" id="SSF103647">
    <property type="entry name" value="TSP type-3 repeat"/>
    <property type="match status" value="1"/>
</dbReference>
<feature type="compositionally biased region" description="Acidic residues" evidence="3">
    <location>
        <begin position="1132"/>
        <end position="1149"/>
    </location>
</feature>
<organism evidence="6 7">
    <name type="scientific">Croceitalea vernalis</name>
    <dbReference type="NCBI Taxonomy" id="3075599"/>
    <lineage>
        <taxon>Bacteria</taxon>
        <taxon>Pseudomonadati</taxon>
        <taxon>Bacteroidota</taxon>
        <taxon>Flavobacteriia</taxon>
        <taxon>Flavobacteriales</taxon>
        <taxon>Flavobacteriaceae</taxon>
        <taxon>Croceitalea</taxon>
    </lineage>
</organism>
<evidence type="ECO:0000313" key="7">
    <source>
        <dbReference type="Proteomes" id="UP001250662"/>
    </source>
</evidence>
<dbReference type="InterPro" id="IPR052025">
    <property type="entry name" value="Xyloglucanase_GH74"/>
</dbReference>
<dbReference type="Pfam" id="PF02412">
    <property type="entry name" value="TSP_3"/>
    <property type="match status" value="2"/>
</dbReference>
<keyword evidence="1 4" id="KW-0732">Signal</keyword>
<dbReference type="InterPro" id="IPR003367">
    <property type="entry name" value="Thrombospondin_3-like_rpt"/>
</dbReference>
<dbReference type="InterPro" id="IPR028974">
    <property type="entry name" value="TSP_type-3_rpt"/>
</dbReference>
<comment type="caution">
    <text evidence="6">The sequence shown here is derived from an EMBL/GenBank/DDBJ whole genome shotgun (WGS) entry which is preliminary data.</text>
</comment>
<dbReference type="NCBIfam" id="TIGR04183">
    <property type="entry name" value="Por_Secre_tail"/>
    <property type="match status" value="1"/>
</dbReference>
<dbReference type="InterPro" id="IPR015943">
    <property type="entry name" value="WD40/YVTN_repeat-like_dom_sf"/>
</dbReference>
<feature type="region of interest" description="Disordered" evidence="3">
    <location>
        <begin position="1128"/>
        <end position="1149"/>
    </location>
</feature>
<evidence type="ECO:0000256" key="2">
    <source>
        <dbReference type="ARBA" id="ARBA00023002"/>
    </source>
</evidence>
<evidence type="ECO:0000313" key="6">
    <source>
        <dbReference type="EMBL" id="MDT0622486.1"/>
    </source>
</evidence>
<feature type="signal peptide" evidence="4">
    <location>
        <begin position="1"/>
        <end position="18"/>
    </location>
</feature>
<accession>A0ABU3BJY5</accession>
<sequence>MKKKLLLLGFLISSFTFAQYNANAPWMKELKEKNAQVTKGRAGSTAQTPVYTFAEITNAFDNYWKGKEEKSKEQGSGFKPFMRWRNYWSHFVKPDGFLPTAKEQWESWEQLQNNAGPVNPTSNWTSLATSSQGTSGFGQPGVGRVNAIAVDPNNPDIWYVGAPSGGFWKSTDAGDNWINTFQEFPQIGISGIAVDPNDSNIIFIATGDDDAGDNYSIGVFKSEDAGLTWTPTGLGPDTQENFDQLNEIFIDPTDSNILWVGGTQGLQKSIDGGVTWEVKRTGNITDFRLKPGDPNTIYAVTGQTRTTGSSDVVFFKSTDGGDSFDRITDILPDDGGRAVIGVSPADPDVLYLLFSDIFNCDTCYQGLFKSTDSGETFTQTLNETDLIERDQAWYDLAIAVSPTDADEVYTGAINIWKTTDGGDTFTRLNSNDNNVGPAYTHVDNHTFKFFNGNLFVGTDGGIYVSDDGGATFTSKNEGLDITQFYRIGIAKNNADIIVGGTQDNSGFVYNNGSWNIYSGGDGMDYEIDPTNSSLAYGFSQFGFLWITDDLGQTVTTVGSPAQGNWVTPLAIDGEGTVYSGFDTMYKLVGTSWEATTDAFTNGNIDDIEIDQKNPQIIYAVDAGTLYRSEDAGANFVVLNERDANDDIIPIATQISDITINSNNESVIYLTTARTVGITPDSSQPTERGVFKVTVDGNTLVSIENITYDLPTDQAYFSIVHQGRAANNPIYVGTSLGVFRTDDTLTEWEQYSTNLPNMGVADLEIDLDQGLIVAGTYGAGVWTSPIPFEAAANDVKFIEVSTTAVGGVSCDDVIASITVENNGVNDIAEVNVTYNINGNTDENFTYSNVITSGGTATFDLPALTNITAGEASLLTVNVDIVDDAFDDNNVGQAPVFVANIASAGEELFDMETDATSLFAFNTIGTTPIDSPALWERGVPEGTLLNTASSGTQVYGTNLDGNHPDQTTSIIFSRCYDISTILAPKLSFQMAYDLEENWDIVYVIYSTDNYQTFEVLGSIDSQPNWYNSDRTNASSGAANDCQNCPGAQWTGTNATMTKYTYDFVANIANGETDLTGATNIQFGIVFVSDFSVNQEGVIVDDFVMEGFTDDDDDDDDGVLDVDDNCPLVANADQADNDGDGEGDLCDADDDNDGILDVDDNCPFTANPDQADFDGDGIGDLCDDDIDGDGVPNDADICAETPADSVVDVDGCVIFTLPANNFSVRSTGESCIASNNGTVNVSALDATLNYTATLTDTDAMATAAAFSDETTFNDLSAGNYNLCLTVEGQAGYELCFDITITEPEPLSVSSKVSSLKSEVVLSLKGGREYLIELNGEAFITTEDEITLQLKNVENVLSVRTDKDCQGTYEETIVLSDKILVYPNPVTSQNLNVFLGSDEFNEIQASIFSTDGRKVMGDFYKPNGGYINMNISGLPQGIYILNIKTDNSLLNYKILRK</sequence>
<dbReference type="Gene3D" id="2.130.10.10">
    <property type="entry name" value="YVTN repeat-like/Quinoprotein amine dehydrogenase"/>
    <property type="match status" value="5"/>
</dbReference>
<gene>
    <name evidence="6" type="ORF">RM520_12710</name>
</gene>
<evidence type="ECO:0000259" key="5">
    <source>
        <dbReference type="Pfam" id="PF18962"/>
    </source>
</evidence>
<dbReference type="CDD" id="cd15482">
    <property type="entry name" value="Sialidase_non-viral"/>
    <property type="match status" value="1"/>
</dbReference>
<dbReference type="Pfam" id="PF18962">
    <property type="entry name" value="Por_Secre_tail"/>
    <property type="match status" value="1"/>
</dbReference>
<evidence type="ECO:0000256" key="4">
    <source>
        <dbReference type="SAM" id="SignalP"/>
    </source>
</evidence>
<dbReference type="InterPro" id="IPR026444">
    <property type="entry name" value="Secre_tail"/>
</dbReference>
<proteinExistence type="predicted"/>
<dbReference type="EMBL" id="JAVRHU010000003">
    <property type="protein sequence ID" value="MDT0622486.1"/>
    <property type="molecule type" value="Genomic_DNA"/>
</dbReference>